<dbReference type="InterPro" id="IPR007138">
    <property type="entry name" value="ABM_dom"/>
</dbReference>
<dbReference type="RefSeq" id="WP_214623839.1">
    <property type="nucleotide sequence ID" value="NZ_JAHGAW010000007.1"/>
</dbReference>
<evidence type="ECO:0000313" key="2">
    <source>
        <dbReference type="EMBL" id="MBT2187672.1"/>
    </source>
</evidence>
<reference evidence="2" key="1">
    <citation type="submission" date="2021-05" db="EMBL/GenBank/DDBJ databases">
        <title>Genome of Sphingobium sp. strain.</title>
        <authorList>
            <person name="Fan R."/>
        </authorList>
    </citation>
    <scope>NUCLEOTIDE SEQUENCE</scope>
    <source>
        <strain evidence="2">H33</strain>
    </source>
</reference>
<dbReference type="Gene3D" id="3.30.70.100">
    <property type="match status" value="1"/>
</dbReference>
<dbReference type="InterPro" id="IPR011008">
    <property type="entry name" value="Dimeric_a/b-barrel"/>
</dbReference>
<dbReference type="AlphaFoldDB" id="A0A9X1DD02"/>
<dbReference type="SUPFAM" id="SSF54909">
    <property type="entry name" value="Dimeric alpha+beta barrel"/>
    <property type="match status" value="1"/>
</dbReference>
<dbReference type="Pfam" id="PF03992">
    <property type="entry name" value="ABM"/>
    <property type="match status" value="1"/>
</dbReference>
<keyword evidence="3" id="KW-1185">Reference proteome</keyword>
<comment type="caution">
    <text evidence="2">The sequence shown here is derived from an EMBL/GenBank/DDBJ whole genome shotgun (WGS) entry which is preliminary data.</text>
</comment>
<sequence>MIAVIGTMKFPAEKMAALLPHVQELVRQTNAHDGCIAYDVGEDILEPGLLRFSELWPDQESLTRHIAAPHIAPWRQACQDHGILNRSFAVYDVTGERSL</sequence>
<evidence type="ECO:0000313" key="3">
    <source>
        <dbReference type="Proteomes" id="UP001138757"/>
    </source>
</evidence>
<protein>
    <submittedName>
        <fullName evidence="2">Antibiotic biosynthesis monooxygenase</fullName>
    </submittedName>
</protein>
<name>A0A9X1DD02_9SPHN</name>
<keyword evidence="2" id="KW-0503">Monooxygenase</keyword>
<feature type="domain" description="ABM" evidence="1">
    <location>
        <begin position="2"/>
        <end position="91"/>
    </location>
</feature>
<dbReference type="GO" id="GO:0004497">
    <property type="term" value="F:monooxygenase activity"/>
    <property type="evidence" value="ECO:0007669"/>
    <property type="project" value="UniProtKB-KW"/>
</dbReference>
<gene>
    <name evidence="2" type="ORF">KK488_12030</name>
</gene>
<evidence type="ECO:0000259" key="1">
    <source>
        <dbReference type="PROSITE" id="PS51725"/>
    </source>
</evidence>
<organism evidence="2 3">
    <name type="scientific">Sphingobium nicotianae</name>
    <dbReference type="NCBI Taxonomy" id="2782607"/>
    <lineage>
        <taxon>Bacteria</taxon>
        <taxon>Pseudomonadati</taxon>
        <taxon>Pseudomonadota</taxon>
        <taxon>Alphaproteobacteria</taxon>
        <taxon>Sphingomonadales</taxon>
        <taxon>Sphingomonadaceae</taxon>
        <taxon>Sphingobium</taxon>
    </lineage>
</organism>
<proteinExistence type="predicted"/>
<accession>A0A9X1DD02</accession>
<dbReference type="PROSITE" id="PS51725">
    <property type="entry name" value="ABM"/>
    <property type="match status" value="1"/>
</dbReference>
<dbReference type="EMBL" id="JAHGAW010000007">
    <property type="protein sequence ID" value="MBT2187672.1"/>
    <property type="molecule type" value="Genomic_DNA"/>
</dbReference>
<keyword evidence="2" id="KW-0560">Oxidoreductase</keyword>
<dbReference type="Proteomes" id="UP001138757">
    <property type="component" value="Unassembled WGS sequence"/>
</dbReference>